<reference evidence="7 8" key="1">
    <citation type="submission" date="2023-10" db="EMBL/GenBank/DDBJ databases">
        <title>Rubellicoccus peritrichatus gen. nov., sp. nov., isolated from an algae of coral reef tank.</title>
        <authorList>
            <person name="Luo J."/>
        </authorList>
    </citation>
    <scope>NUCLEOTIDE SEQUENCE [LARGE SCALE GENOMIC DNA]</scope>
    <source>
        <strain evidence="7 8">CR14</strain>
    </source>
</reference>
<evidence type="ECO:0000256" key="1">
    <source>
        <dbReference type="ARBA" id="ARBA00004141"/>
    </source>
</evidence>
<keyword evidence="2 5" id="KW-0812">Transmembrane</keyword>
<evidence type="ECO:0000256" key="2">
    <source>
        <dbReference type="ARBA" id="ARBA00022692"/>
    </source>
</evidence>
<comment type="subcellular location">
    <subcellularLocation>
        <location evidence="1">Membrane</location>
        <topology evidence="1">Multi-pass membrane protein</topology>
    </subcellularLocation>
</comment>
<dbReference type="EMBL" id="CP136920">
    <property type="protein sequence ID" value="WOO42174.1"/>
    <property type="molecule type" value="Genomic_DNA"/>
</dbReference>
<dbReference type="RefSeq" id="WP_317834659.1">
    <property type="nucleotide sequence ID" value="NZ_CP136920.1"/>
</dbReference>
<accession>A0AAQ3LCZ9</accession>
<dbReference type="KEGG" id="puo:RZN69_03670"/>
<evidence type="ECO:0000313" key="7">
    <source>
        <dbReference type="EMBL" id="WOO42174.1"/>
    </source>
</evidence>
<dbReference type="AlphaFoldDB" id="A0AAQ3LCZ9"/>
<dbReference type="Pfam" id="PF06271">
    <property type="entry name" value="RDD"/>
    <property type="match status" value="1"/>
</dbReference>
<organism evidence="7 8">
    <name type="scientific">Rubellicoccus peritrichatus</name>
    <dbReference type="NCBI Taxonomy" id="3080537"/>
    <lineage>
        <taxon>Bacteria</taxon>
        <taxon>Pseudomonadati</taxon>
        <taxon>Verrucomicrobiota</taxon>
        <taxon>Opitutia</taxon>
        <taxon>Puniceicoccales</taxon>
        <taxon>Cerasicoccaceae</taxon>
        <taxon>Rubellicoccus</taxon>
    </lineage>
</organism>
<dbReference type="PANTHER" id="PTHR38480:SF1">
    <property type="entry name" value="SLR0254 PROTEIN"/>
    <property type="match status" value="1"/>
</dbReference>
<evidence type="ECO:0000313" key="8">
    <source>
        <dbReference type="Proteomes" id="UP001304300"/>
    </source>
</evidence>
<evidence type="ECO:0000256" key="4">
    <source>
        <dbReference type="ARBA" id="ARBA00023136"/>
    </source>
</evidence>
<dbReference type="GO" id="GO:0016020">
    <property type="term" value="C:membrane"/>
    <property type="evidence" value="ECO:0007669"/>
    <property type="project" value="UniProtKB-SubCell"/>
</dbReference>
<evidence type="ECO:0000259" key="6">
    <source>
        <dbReference type="Pfam" id="PF06271"/>
    </source>
</evidence>
<feature type="domain" description="RDD" evidence="6">
    <location>
        <begin position="24"/>
        <end position="149"/>
    </location>
</feature>
<feature type="transmembrane region" description="Helical" evidence="5">
    <location>
        <begin position="117"/>
        <end position="137"/>
    </location>
</feature>
<proteinExistence type="predicted"/>
<dbReference type="Proteomes" id="UP001304300">
    <property type="component" value="Chromosome"/>
</dbReference>
<dbReference type="PANTHER" id="PTHR38480">
    <property type="entry name" value="SLR0254 PROTEIN"/>
    <property type="match status" value="1"/>
</dbReference>
<protein>
    <submittedName>
        <fullName evidence="7">RDD family protein</fullName>
    </submittedName>
</protein>
<feature type="transmembrane region" description="Helical" evidence="5">
    <location>
        <begin position="61"/>
        <end position="80"/>
    </location>
</feature>
<name>A0AAQ3LCZ9_9BACT</name>
<gene>
    <name evidence="7" type="ORF">RZN69_03670</name>
</gene>
<dbReference type="InterPro" id="IPR010432">
    <property type="entry name" value="RDD"/>
</dbReference>
<evidence type="ECO:0000256" key="5">
    <source>
        <dbReference type="SAM" id="Phobius"/>
    </source>
</evidence>
<keyword evidence="4 5" id="KW-0472">Membrane</keyword>
<evidence type="ECO:0000256" key="3">
    <source>
        <dbReference type="ARBA" id="ARBA00022989"/>
    </source>
</evidence>
<keyword evidence="3 5" id="KW-1133">Transmembrane helix</keyword>
<keyword evidence="8" id="KW-1185">Reference proteome</keyword>
<sequence length="255" mass="28897">MIGQRQNQLIIQTQEGVRFSLPLASPVTRLVALVLDLATITAIMSVLGIAFTLMSLVSADVAAAFYALTYFVMSIGYFIFMEWKWRGQTLGKRVMKLRVMDEQGLRLRGNQLIIRNLLRFVDSLPVFYFVGGVVCLLTRRSQRLGDLAGGTVVIRHVDVRAPALQQILGDKYNSFRDHPNAEATLRQSIDPGEAEIALQALRRRNEFDPLERTRLFREIADYLKTRVKMPPSAVFGLTDEQFVRNCVDTLYRAAK</sequence>
<feature type="transmembrane region" description="Helical" evidence="5">
    <location>
        <begin position="30"/>
        <end position="54"/>
    </location>
</feature>